<feature type="transmembrane region" description="Helical" evidence="14">
    <location>
        <begin position="77"/>
        <end position="99"/>
    </location>
</feature>
<dbReference type="GO" id="GO:0005811">
    <property type="term" value="C:lipid droplet"/>
    <property type="evidence" value="ECO:0007669"/>
    <property type="project" value="TreeGrafter"/>
</dbReference>
<dbReference type="Gene3D" id="3.40.50.720">
    <property type="entry name" value="NAD(P)-binding Rossmann-like Domain"/>
    <property type="match status" value="1"/>
</dbReference>
<keyword evidence="4" id="KW-0521">NADP</keyword>
<keyword evidence="3 14" id="KW-0812">Transmembrane</keyword>
<evidence type="ECO:0000256" key="6">
    <source>
        <dbReference type="ARBA" id="ARBA00023002"/>
    </source>
</evidence>
<dbReference type="PANTHER" id="PTHR24322">
    <property type="entry name" value="PKSB"/>
    <property type="match status" value="1"/>
</dbReference>
<evidence type="ECO:0000256" key="10">
    <source>
        <dbReference type="ARBA" id="ARBA00068717"/>
    </source>
</evidence>
<sequence length="392" mass="43239">MAGGSSSGSSPRRKHSRAGKANKLHQQQQHQTLNRTDTANLSSDNMLTHHEHKRNDVKVLPLAPPASQTSWMVKNPISLVLEVVLIFYMLLITLFFKIFRIILPKSKKSVNDKVVLVTGAGRGLGRELALQFAGLGAKVACVDVDPLSNEETTQFIERHIPGAKIKAYTVNVAISAETEALAARVEQDLGPVDVLINNASVIMAHSFLETTNHTITAIVNINLLGQFWMIRSFLPSMLKRNSGHIVAISSVSALSGAANLSAYTASKCGVNGMMDSLREELRERPNNQIQTTVVLPKLINTSADYLKYINSRTPVLSLERAAKRTVYAILTNKVEHSIPGYVYYANTIRKILPVNISDSIKNIFYVKYTVPPQEVQITMPNSMIINRTLSIN</sequence>
<dbReference type="OrthoDB" id="5840532at2759"/>
<evidence type="ECO:0000256" key="2">
    <source>
        <dbReference type="ARBA" id="ARBA00006484"/>
    </source>
</evidence>
<feature type="compositionally biased region" description="Basic residues" evidence="13">
    <location>
        <begin position="11"/>
        <end position="23"/>
    </location>
</feature>
<evidence type="ECO:0000256" key="3">
    <source>
        <dbReference type="ARBA" id="ARBA00022692"/>
    </source>
</evidence>
<dbReference type="EMBL" id="CABPRJ010002367">
    <property type="protein sequence ID" value="VVC43042.1"/>
    <property type="molecule type" value="Genomic_DNA"/>
</dbReference>
<evidence type="ECO:0000256" key="4">
    <source>
        <dbReference type="ARBA" id="ARBA00022857"/>
    </source>
</evidence>
<keyword evidence="8 14" id="KW-0472">Membrane</keyword>
<dbReference type="Proteomes" id="UP000325440">
    <property type="component" value="Unassembled WGS sequence"/>
</dbReference>
<dbReference type="PANTHER" id="PTHR24322:SF736">
    <property type="entry name" value="RETINOL DEHYDROGENASE 10"/>
    <property type="match status" value="1"/>
</dbReference>
<keyword evidence="5 14" id="KW-1133">Transmembrane helix</keyword>
<dbReference type="GO" id="GO:0052650">
    <property type="term" value="F:all-trans-retinol dehydrogenase (NADP+) activity"/>
    <property type="evidence" value="ECO:0007669"/>
    <property type="project" value="UniProtKB-ARBA"/>
</dbReference>
<feature type="compositionally biased region" description="Polar residues" evidence="13">
    <location>
        <begin position="24"/>
        <end position="37"/>
    </location>
</feature>
<comment type="similarity">
    <text evidence="2 12">Belongs to the short-chain dehydrogenases/reductases (SDR) family.</text>
</comment>
<evidence type="ECO:0000256" key="7">
    <source>
        <dbReference type="ARBA" id="ARBA00023098"/>
    </source>
</evidence>
<keyword evidence="7" id="KW-0443">Lipid metabolism</keyword>
<evidence type="ECO:0000256" key="12">
    <source>
        <dbReference type="RuleBase" id="RU000363"/>
    </source>
</evidence>
<dbReference type="PRINTS" id="PR00081">
    <property type="entry name" value="GDHRDH"/>
</dbReference>
<dbReference type="InterPro" id="IPR002347">
    <property type="entry name" value="SDR_fam"/>
</dbReference>
<dbReference type="SUPFAM" id="SSF51735">
    <property type="entry name" value="NAD(P)-binding Rossmann-fold domains"/>
    <property type="match status" value="1"/>
</dbReference>
<evidence type="ECO:0000256" key="1">
    <source>
        <dbReference type="ARBA" id="ARBA00004141"/>
    </source>
</evidence>
<feature type="region of interest" description="Disordered" evidence="13">
    <location>
        <begin position="1"/>
        <end position="37"/>
    </location>
</feature>
<accession>A0A5E4NDX7</accession>
<proteinExistence type="inferred from homology"/>
<dbReference type="Pfam" id="PF00106">
    <property type="entry name" value="adh_short"/>
    <property type="match status" value="1"/>
</dbReference>
<evidence type="ECO:0000256" key="13">
    <source>
        <dbReference type="SAM" id="MobiDB-lite"/>
    </source>
</evidence>
<protein>
    <recommendedName>
        <fullName evidence="10">Short-chain dehydrogenase/reductase 3</fullName>
    </recommendedName>
    <alternativeName>
        <fullName evidence="11">Retinal short-chain dehydrogenase/reductase 1</fullName>
    </alternativeName>
</protein>
<evidence type="ECO:0000256" key="5">
    <source>
        <dbReference type="ARBA" id="ARBA00022989"/>
    </source>
</evidence>
<name>A0A5E4NDX7_9HEMI</name>
<keyword evidence="16" id="KW-1185">Reference proteome</keyword>
<evidence type="ECO:0000256" key="8">
    <source>
        <dbReference type="ARBA" id="ARBA00023136"/>
    </source>
</evidence>
<dbReference type="AlphaFoldDB" id="A0A5E4NDX7"/>
<evidence type="ECO:0000256" key="9">
    <source>
        <dbReference type="ARBA" id="ARBA00059620"/>
    </source>
</evidence>
<gene>
    <name evidence="15" type="ORF">CINCED_3A016460</name>
</gene>
<evidence type="ECO:0000256" key="11">
    <source>
        <dbReference type="ARBA" id="ARBA00082544"/>
    </source>
</evidence>
<evidence type="ECO:0000256" key="14">
    <source>
        <dbReference type="SAM" id="Phobius"/>
    </source>
</evidence>
<reference evidence="15 16" key="1">
    <citation type="submission" date="2019-08" db="EMBL/GenBank/DDBJ databases">
        <authorList>
            <person name="Alioto T."/>
            <person name="Alioto T."/>
            <person name="Gomez Garrido J."/>
        </authorList>
    </citation>
    <scope>NUCLEOTIDE SEQUENCE [LARGE SCALE GENOMIC DNA]</scope>
</reference>
<comment type="subcellular location">
    <subcellularLocation>
        <location evidence="1">Membrane</location>
        <topology evidence="1">Multi-pass membrane protein</topology>
    </subcellularLocation>
</comment>
<keyword evidence="6" id="KW-0560">Oxidoreductase</keyword>
<comment type="function">
    <text evidence="9">Catalyzes the reduction of all-trans-retinal to all-trans-retinol in the presence of NADPH.</text>
</comment>
<dbReference type="InterPro" id="IPR036291">
    <property type="entry name" value="NAD(P)-bd_dom_sf"/>
</dbReference>
<dbReference type="PRINTS" id="PR00080">
    <property type="entry name" value="SDRFAMILY"/>
</dbReference>
<evidence type="ECO:0000313" key="15">
    <source>
        <dbReference type="EMBL" id="VVC43042.1"/>
    </source>
</evidence>
<evidence type="ECO:0000313" key="16">
    <source>
        <dbReference type="Proteomes" id="UP000325440"/>
    </source>
</evidence>
<dbReference type="GO" id="GO:0016020">
    <property type="term" value="C:membrane"/>
    <property type="evidence" value="ECO:0007669"/>
    <property type="project" value="UniProtKB-SubCell"/>
</dbReference>
<organism evidence="15 16">
    <name type="scientific">Cinara cedri</name>
    <dbReference type="NCBI Taxonomy" id="506608"/>
    <lineage>
        <taxon>Eukaryota</taxon>
        <taxon>Metazoa</taxon>
        <taxon>Ecdysozoa</taxon>
        <taxon>Arthropoda</taxon>
        <taxon>Hexapoda</taxon>
        <taxon>Insecta</taxon>
        <taxon>Pterygota</taxon>
        <taxon>Neoptera</taxon>
        <taxon>Paraneoptera</taxon>
        <taxon>Hemiptera</taxon>
        <taxon>Sternorrhyncha</taxon>
        <taxon>Aphidomorpha</taxon>
        <taxon>Aphidoidea</taxon>
        <taxon>Aphididae</taxon>
        <taxon>Lachninae</taxon>
        <taxon>Cinara</taxon>
    </lineage>
</organism>
<dbReference type="FunFam" id="3.40.50.720:FF:000131">
    <property type="entry name" value="Short-chain dehydrogenase/reductase 3"/>
    <property type="match status" value="1"/>
</dbReference>